<dbReference type="KEGG" id="vg:26523431"/>
<protein>
    <submittedName>
        <fullName evidence="2">Putative helicase</fullName>
    </submittedName>
</protein>
<keyword evidence="2" id="KW-0547">Nucleotide-binding</keyword>
<feature type="domain" description="DNA helicase Pif1-like DEAD-box helicase" evidence="1">
    <location>
        <begin position="17"/>
        <end position="188"/>
    </location>
</feature>
<evidence type="ECO:0000259" key="1">
    <source>
        <dbReference type="Pfam" id="PF05970"/>
    </source>
</evidence>
<keyword evidence="2" id="KW-0378">Hydrolase</keyword>
<dbReference type="SUPFAM" id="SSF52540">
    <property type="entry name" value="P-loop containing nucleoside triphosphate hydrolases"/>
    <property type="match status" value="2"/>
</dbReference>
<organism evidence="2 3">
    <name type="scientific">Cronobacter phage PBES 02</name>
    <dbReference type="NCBI Taxonomy" id="1684115"/>
    <lineage>
        <taxon>Viruses</taxon>
        <taxon>Duplodnaviria</taxon>
        <taxon>Heunggongvirae</taxon>
        <taxon>Uroviricota</taxon>
        <taxon>Caudoviricetes</taxon>
        <taxon>Vequintavirinae</taxon>
        <taxon>Certrevirus</taxon>
        <taxon>Certrevirus PBES02</taxon>
    </lineage>
</organism>
<evidence type="ECO:0000313" key="3">
    <source>
        <dbReference type="Proteomes" id="UP000202736"/>
    </source>
</evidence>
<evidence type="ECO:0000313" key="2">
    <source>
        <dbReference type="EMBL" id="AKY04101.1"/>
    </source>
</evidence>
<sequence>MGKTVIGNEEAMRAIMAGDNVFITGPGGSGKSLMIATLREFFADSFLFVAPTGIAALNISGITAHKAFGLTFGVTTKEDYKAKSKKPAMLMASNALDAIVFDEISMIRSDKLREIDMKLRYHRKVNKPFGGLQVIMFGDGFQIKPVLKREETAMFRELHGNEIPFGSDIWNQLDFTNAYLPKVHRQSDPVFAQHLNNIRVGNNVGAAVDYFNQHCFGPALPGAVTLTTTNKLAEEINQREFEKIKAQPHVFEAKISGEFPERPVNEVLNLKEGLKVMIVVNDNDQKKKEPDYVNGTVGIIKKIAKTFVIVDIDGKPIHIGKYEWTNVTQVPEEKMVQVEKEIELEDGTKQTVKVMEKQTVLVDKEIGKYLQFPFKLGYAITGHKAQGLTLGKVNIDLGFGTFTPGQAYVMLSRATSTEGLRLMKRLRVKDIIVDQAVRKFYHETFPEIFGGEA</sequence>
<accession>A0A0K1YAJ3</accession>
<dbReference type="Gene3D" id="2.30.30.940">
    <property type="match status" value="1"/>
</dbReference>
<name>A0A0K1YAJ3_9CAUD</name>
<dbReference type="GO" id="GO:0003678">
    <property type="term" value="F:DNA helicase activity"/>
    <property type="evidence" value="ECO:0007669"/>
    <property type="project" value="InterPro"/>
</dbReference>
<dbReference type="InterPro" id="IPR010285">
    <property type="entry name" value="DNA_helicase_pif1-like_DEAD"/>
</dbReference>
<dbReference type="Pfam" id="PF05970">
    <property type="entry name" value="PIF1"/>
    <property type="match status" value="1"/>
</dbReference>
<reference evidence="2 3" key="1">
    <citation type="submission" date="2015-07" db="EMBL/GenBank/DDBJ databases">
        <title>Complete genome of Cronobacter phage PBES 02.</title>
        <authorList>
            <person name="Myung H."/>
        </authorList>
    </citation>
    <scope>NUCLEOTIDE SEQUENCE [LARGE SCALE GENOMIC DNA]</scope>
</reference>
<dbReference type="Gene3D" id="3.40.50.300">
    <property type="entry name" value="P-loop containing nucleotide triphosphate hydrolases"/>
    <property type="match status" value="1"/>
</dbReference>
<dbReference type="Proteomes" id="UP000202736">
    <property type="component" value="Segment"/>
</dbReference>
<keyword evidence="2" id="KW-0067">ATP-binding</keyword>
<dbReference type="EMBL" id="KT353109">
    <property type="protein sequence ID" value="AKY04101.1"/>
    <property type="molecule type" value="Genomic_DNA"/>
</dbReference>
<dbReference type="InterPro" id="IPR027417">
    <property type="entry name" value="P-loop_NTPase"/>
</dbReference>
<keyword evidence="3" id="KW-1185">Reference proteome</keyword>
<proteinExistence type="predicted"/>
<dbReference type="PANTHER" id="PTHR47642">
    <property type="entry name" value="ATP-DEPENDENT DNA HELICASE"/>
    <property type="match status" value="1"/>
</dbReference>
<keyword evidence="2" id="KW-0347">Helicase</keyword>
<dbReference type="GeneID" id="26523431"/>
<dbReference type="GO" id="GO:0006281">
    <property type="term" value="P:DNA repair"/>
    <property type="evidence" value="ECO:0007669"/>
    <property type="project" value="InterPro"/>
</dbReference>
<dbReference type="CDD" id="cd18809">
    <property type="entry name" value="SF1_C_RecD"/>
    <property type="match status" value="1"/>
</dbReference>
<dbReference type="RefSeq" id="YP_009189062.1">
    <property type="nucleotide sequence ID" value="NC_028672.1"/>
</dbReference>
<gene>
    <name evidence="2" type="ORF">ADU18_0203</name>
</gene>
<dbReference type="PANTHER" id="PTHR47642:SF5">
    <property type="entry name" value="ATP-DEPENDENT DNA HELICASE"/>
    <property type="match status" value="1"/>
</dbReference>
<dbReference type="GO" id="GO:0000723">
    <property type="term" value="P:telomere maintenance"/>
    <property type="evidence" value="ECO:0007669"/>
    <property type="project" value="InterPro"/>
</dbReference>
<dbReference type="InterPro" id="IPR051055">
    <property type="entry name" value="PIF1_helicase"/>
</dbReference>